<dbReference type="InterPro" id="IPR027417">
    <property type="entry name" value="P-loop_NTPase"/>
</dbReference>
<dbReference type="GO" id="GO:0000155">
    <property type="term" value="F:phosphorelay sensor kinase activity"/>
    <property type="evidence" value="ECO:0007669"/>
    <property type="project" value="InterPro"/>
</dbReference>
<sequence>MPFNVHATALVAGTTGLILLGPSGIGKSSMALRLIAAARRAGHFATLVSDDQVILESSNDRIIASAPATIRGLIELRGSGIGQLDMIENAVLRLALELVIPDASTRIPQENQRWSPFAGVDCPLYQLDRAAPEPFLLLQALIPGFPVWR</sequence>
<dbReference type="Proteomes" id="UP000633219">
    <property type="component" value="Unassembled WGS sequence"/>
</dbReference>
<protein>
    <submittedName>
        <fullName evidence="2">HPr kinase/phosphatase C-terminal domain-containing protein</fullName>
    </submittedName>
</protein>
<dbReference type="InterPro" id="IPR011104">
    <property type="entry name" value="Hpr_kin/Pase_C"/>
</dbReference>
<dbReference type="GO" id="GO:0005524">
    <property type="term" value="F:ATP binding"/>
    <property type="evidence" value="ECO:0007669"/>
    <property type="project" value="InterPro"/>
</dbReference>
<dbReference type="EMBL" id="JAEQNC010000011">
    <property type="protein sequence ID" value="MBL0374185.1"/>
    <property type="molecule type" value="Genomic_DNA"/>
</dbReference>
<dbReference type="SUPFAM" id="SSF53795">
    <property type="entry name" value="PEP carboxykinase-like"/>
    <property type="match status" value="1"/>
</dbReference>
<evidence type="ECO:0000313" key="3">
    <source>
        <dbReference type="Proteomes" id="UP000633219"/>
    </source>
</evidence>
<accession>A0A936YPA8</accession>
<dbReference type="Pfam" id="PF07475">
    <property type="entry name" value="Hpr_kinase_C"/>
    <property type="match status" value="1"/>
</dbReference>
<dbReference type="AlphaFoldDB" id="A0A936YPA8"/>
<dbReference type="Gene3D" id="3.40.50.300">
    <property type="entry name" value="P-loop containing nucleotide triphosphate hydrolases"/>
    <property type="match status" value="1"/>
</dbReference>
<gene>
    <name evidence="2" type="ORF">JJB09_19350</name>
</gene>
<reference evidence="2" key="1">
    <citation type="submission" date="2021-01" db="EMBL/GenBank/DDBJ databases">
        <title>Rhizobium sp. strain KVB221 16S ribosomal RNA gene Genome sequencing and assembly.</title>
        <authorList>
            <person name="Kang M."/>
        </authorList>
    </citation>
    <scope>NUCLEOTIDE SEQUENCE</scope>
    <source>
        <strain evidence="2">KVB221</strain>
    </source>
</reference>
<dbReference type="RefSeq" id="WP_201662045.1">
    <property type="nucleotide sequence ID" value="NZ_JAEQNC010000011.1"/>
</dbReference>
<dbReference type="GO" id="GO:0006109">
    <property type="term" value="P:regulation of carbohydrate metabolic process"/>
    <property type="evidence" value="ECO:0007669"/>
    <property type="project" value="InterPro"/>
</dbReference>
<keyword evidence="2" id="KW-0808">Transferase</keyword>
<keyword evidence="2" id="KW-0418">Kinase</keyword>
<dbReference type="CDD" id="cd01918">
    <property type="entry name" value="HprK_C"/>
    <property type="match status" value="1"/>
</dbReference>
<evidence type="ECO:0000313" key="2">
    <source>
        <dbReference type="EMBL" id="MBL0374185.1"/>
    </source>
</evidence>
<keyword evidence="3" id="KW-1185">Reference proteome</keyword>
<proteinExistence type="predicted"/>
<evidence type="ECO:0000259" key="1">
    <source>
        <dbReference type="Pfam" id="PF07475"/>
    </source>
</evidence>
<feature type="domain" description="HPr kinase/phosphorylase C-terminal" evidence="1">
    <location>
        <begin position="5"/>
        <end position="81"/>
    </location>
</feature>
<comment type="caution">
    <text evidence="2">The sequence shown here is derived from an EMBL/GenBank/DDBJ whole genome shotgun (WGS) entry which is preliminary data.</text>
</comment>
<name>A0A936YPA8_9HYPH</name>
<organism evidence="2 3">
    <name type="scientific">Rhizobium setariae</name>
    <dbReference type="NCBI Taxonomy" id="2801340"/>
    <lineage>
        <taxon>Bacteria</taxon>
        <taxon>Pseudomonadati</taxon>
        <taxon>Pseudomonadota</taxon>
        <taxon>Alphaproteobacteria</taxon>
        <taxon>Hyphomicrobiales</taxon>
        <taxon>Rhizobiaceae</taxon>
        <taxon>Rhizobium/Agrobacterium group</taxon>
        <taxon>Rhizobium</taxon>
    </lineage>
</organism>